<evidence type="ECO:0000313" key="2">
    <source>
        <dbReference type="Proteomes" id="UP000007178"/>
    </source>
</evidence>
<reference evidence="1 2" key="1">
    <citation type="journal article" date="2012" name="Proc. Natl. Acad. Sci. U.S.A.">
        <title>A novel lineage of myoviruses infecting cyanobacteria is widespread in the oceans.</title>
        <authorList>
            <person name="Sabehi G."/>
            <person name="Shaulov L."/>
            <person name="Silver D.H."/>
            <person name="Yanai I."/>
            <person name="Harel A."/>
            <person name="Lindell D."/>
        </authorList>
    </citation>
    <scope>NUCLEOTIDE SEQUENCE [LARGE SCALE GENOMIC DNA]</scope>
</reference>
<keyword evidence="2" id="KW-1185">Reference proteome</keyword>
<sequence length="295" mass="32882">MAKNNFLTDNLSTVGGLAAIAYGSSAYFQTVTDQVRQDSSTKELDYQLPSNALLDYTGTDKFVYDIFYAAVEEEYNSGTTLTDFVDINTSGEKEFSEKLLEIFLYNINRLSDYQDNYSSLVEEAIEETIYCFDGETDLKISVDSLAQKIHNGFLNSEYLGRDIAKVVTLLIRNPKTKIASAPPDSIVSLYASPRQDKDFRGVDMYCGYLTKSQYYGNVGYIEKDGSIRKSVSEGYVGYPAVTLIGESLYNSDSSENISLRDLSYSSESPFDSGVRFSATERRIYSINLASINTGN</sequence>
<evidence type="ECO:0000313" key="1">
    <source>
        <dbReference type="EMBL" id="AEZ65713.1"/>
    </source>
</evidence>
<dbReference type="EMBL" id="JQ245707">
    <property type="protein sequence ID" value="AEZ65713.1"/>
    <property type="molecule type" value="Genomic_DNA"/>
</dbReference>
<name>H6WFY8_9CAUD</name>
<dbReference type="KEGG" id="vg:14013916"/>
<organism evidence="1 2">
    <name type="scientific">Cyanophage S-TIM5</name>
    <dbReference type="NCBI Taxonomy" id="1137745"/>
    <lineage>
        <taxon>Viruses</taxon>
        <taxon>Duplodnaviria</taxon>
        <taxon>Heunggongvirae</taxon>
        <taxon>Uroviricota</taxon>
        <taxon>Caudoviricetes</taxon>
        <taxon>Aurunvirus</taxon>
        <taxon>Aurunvirus STIM5</taxon>
    </lineage>
</organism>
<proteinExistence type="predicted"/>
<dbReference type="RefSeq" id="YP_007006126.1">
    <property type="nucleotide sequence ID" value="NC_019516.2"/>
</dbReference>
<protein>
    <submittedName>
        <fullName evidence="1">Virion structural protein and packaging</fullName>
    </submittedName>
</protein>
<dbReference type="GeneID" id="14013916"/>
<accession>H6WFY8</accession>
<dbReference type="Proteomes" id="UP000007178">
    <property type="component" value="Segment"/>
</dbReference>